<dbReference type="Proteomes" id="UP001497623">
    <property type="component" value="Unassembled WGS sequence"/>
</dbReference>
<feature type="non-terminal residue" evidence="2">
    <location>
        <position position="1"/>
    </location>
</feature>
<dbReference type="GO" id="GO:0007005">
    <property type="term" value="P:mitochondrion organization"/>
    <property type="evidence" value="ECO:0007669"/>
    <property type="project" value="TreeGrafter"/>
</dbReference>
<feature type="domain" description="Vacuolar protein sorting-associated protein 13 VPS13 adaptor binding" evidence="1">
    <location>
        <begin position="28"/>
        <end position="280"/>
    </location>
</feature>
<dbReference type="PANTHER" id="PTHR16166">
    <property type="entry name" value="VACUOLAR PROTEIN SORTING-ASSOCIATED PROTEIN VPS13"/>
    <property type="match status" value="1"/>
</dbReference>
<dbReference type="AlphaFoldDB" id="A0AAV2SQC8"/>
<dbReference type="InterPro" id="IPR009543">
    <property type="entry name" value="VPS13_VAB"/>
</dbReference>
<sequence length="282" mass="31854">RFCVQVKRDNFPVDTSNTGASSTTREWIQPGHSIVLMSPLTVVNLLPCEIHYTIKQTTSPQQGRIKPGGNAHLHSIDPHRNITMNIRTDTLTSAGEVTIVPSTSIYVVSVKFYDAHKRVLHLHMKVRPHYGGAVKVSVYAAYWLINKIGLPLIFKQEGGSYEAAGQDAEHEVARCAAPLMFSFSDRDAVPMLMARVGKMLHQNAKPQYCHKLPLTQGTWVRRLRVSPQDSRPDWVYIVGVDVRPGRGRYRDTYMVTFSPRFQIENRSSHKLHIAQKGYTSSF</sequence>
<feature type="non-terminal residue" evidence="2">
    <location>
        <position position="282"/>
    </location>
</feature>
<evidence type="ECO:0000313" key="2">
    <source>
        <dbReference type="EMBL" id="CAL4223891.1"/>
    </source>
</evidence>
<proteinExistence type="predicted"/>
<protein>
    <recommendedName>
        <fullName evidence="1">Vacuolar protein sorting-associated protein 13 VPS13 adaptor binding domain-containing protein</fullName>
    </recommendedName>
</protein>
<dbReference type="PANTHER" id="PTHR16166:SF141">
    <property type="entry name" value="INTERMEMBRANE LIPID TRANSFER PROTEIN VPS13D"/>
    <property type="match status" value="1"/>
</dbReference>
<evidence type="ECO:0000259" key="1">
    <source>
        <dbReference type="Pfam" id="PF25036"/>
    </source>
</evidence>
<dbReference type="InterPro" id="IPR026847">
    <property type="entry name" value="VPS13"/>
</dbReference>
<reference evidence="2 3" key="1">
    <citation type="submission" date="2024-05" db="EMBL/GenBank/DDBJ databases">
        <authorList>
            <person name="Wallberg A."/>
        </authorList>
    </citation>
    <scope>NUCLEOTIDE SEQUENCE [LARGE SCALE GENOMIC DNA]</scope>
</reference>
<gene>
    <name evidence="2" type="ORF">MNOR_LOCUS39285</name>
</gene>
<dbReference type="EMBL" id="CAXKWB010099963">
    <property type="protein sequence ID" value="CAL4223891.1"/>
    <property type="molecule type" value="Genomic_DNA"/>
</dbReference>
<organism evidence="2 3">
    <name type="scientific">Meganyctiphanes norvegica</name>
    <name type="common">Northern krill</name>
    <name type="synonym">Thysanopoda norvegica</name>
    <dbReference type="NCBI Taxonomy" id="48144"/>
    <lineage>
        <taxon>Eukaryota</taxon>
        <taxon>Metazoa</taxon>
        <taxon>Ecdysozoa</taxon>
        <taxon>Arthropoda</taxon>
        <taxon>Crustacea</taxon>
        <taxon>Multicrustacea</taxon>
        <taxon>Malacostraca</taxon>
        <taxon>Eumalacostraca</taxon>
        <taxon>Eucarida</taxon>
        <taxon>Euphausiacea</taxon>
        <taxon>Euphausiidae</taxon>
        <taxon>Meganyctiphanes</taxon>
    </lineage>
</organism>
<evidence type="ECO:0000313" key="3">
    <source>
        <dbReference type="Proteomes" id="UP001497623"/>
    </source>
</evidence>
<name>A0AAV2SQC8_MEGNR</name>
<dbReference type="GO" id="GO:0045053">
    <property type="term" value="P:protein retention in Golgi apparatus"/>
    <property type="evidence" value="ECO:0007669"/>
    <property type="project" value="TreeGrafter"/>
</dbReference>
<dbReference type="GO" id="GO:0006623">
    <property type="term" value="P:protein targeting to vacuole"/>
    <property type="evidence" value="ECO:0007669"/>
    <property type="project" value="TreeGrafter"/>
</dbReference>
<dbReference type="Pfam" id="PF25036">
    <property type="entry name" value="VPS13_VAB"/>
    <property type="match status" value="1"/>
</dbReference>
<comment type="caution">
    <text evidence="2">The sequence shown here is derived from an EMBL/GenBank/DDBJ whole genome shotgun (WGS) entry which is preliminary data.</text>
</comment>
<accession>A0AAV2SQC8</accession>
<keyword evidence="3" id="KW-1185">Reference proteome</keyword>